<dbReference type="EMBL" id="CP030862">
    <property type="protein sequence ID" value="AXE22406.1"/>
    <property type="molecule type" value="Genomic_DNA"/>
</dbReference>
<dbReference type="SUPFAM" id="SSF143120">
    <property type="entry name" value="YefM-like"/>
    <property type="match status" value="1"/>
</dbReference>
<dbReference type="KEGG" id="sgz:C0216_02190"/>
<protein>
    <recommendedName>
        <fullName evidence="2">Antitoxin</fullName>
    </recommendedName>
</protein>
<dbReference type="Proteomes" id="UP000252004">
    <property type="component" value="Chromosome"/>
</dbReference>
<gene>
    <name evidence="3" type="ORF">C0216_02190</name>
</gene>
<dbReference type="PANTHER" id="PTHR33713:SF6">
    <property type="entry name" value="ANTITOXIN YEFM"/>
    <property type="match status" value="1"/>
</dbReference>
<accession>A0A344TUT5</accession>
<keyword evidence="4" id="KW-1185">Reference proteome</keyword>
<evidence type="ECO:0000313" key="3">
    <source>
        <dbReference type="EMBL" id="AXE22406.1"/>
    </source>
</evidence>
<dbReference type="InterPro" id="IPR036165">
    <property type="entry name" value="YefM-like_sf"/>
</dbReference>
<dbReference type="Gene3D" id="3.40.1620.10">
    <property type="entry name" value="YefM-like domain"/>
    <property type="match status" value="1"/>
</dbReference>
<evidence type="ECO:0000256" key="2">
    <source>
        <dbReference type="RuleBase" id="RU362080"/>
    </source>
</evidence>
<dbReference type="OrthoDB" id="9802003at2"/>
<organism evidence="3 4">
    <name type="scientific">Streptomyces globosus</name>
    <dbReference type="NCBI Taxonomy" id="68209"/>
    <lineage>
        <taxon>Bacteria</taxon>
        <taxon>Bacillati</taxon>
        <taxon>Actinomycetota</taxon>
        <taxon>Actinomycetes</taxon>
        <taxon>Kitasatosporales</taxon>
        <taxon>Streptomycetaceae</taxon>
        <taxon>Streptomyces</taxon>
    </lineage>
</organism>
<dbReference type="NCBIfam" id="TIGR01552">
    <property type="entry name" value="phd_fam"/>
    <property type="match status" value="1"/>
</dbReference>
<sequence>MSMSANEARQRFYPLIRQVNEDHVPIEVTSREHGDVVIMSAEDFRSWQETVYLLRSPRNAQILMESIAELDAGQGQARELISVDDEEEAGSAA</sequence>
<dbReference type="InterPro" id="IPR051405">
    <property type="entry name" value="phD/YefM_antitoxin"/>
</dbReference>
<comment type="similarity">
    <text evidence="1 2">Belongs to the phD/YefM antitoxin family.</text>
</comment>
<comment type="function">
    <text evidence="2">Antitoxin component of a type II toxin-antitoxin (TA) system.</text>
</comment>
<dbReference type="AlphaFoldDB" id="A0A344TUT5"/>
<dbReference type="Pfam" id="PF02604">
    <property type="entry name" value="PhdYeFM_antitox"/>
    <property type="match status" value="1"/>
</dbReference>
<name>A0A344TUT5_9ACTN</name>
<evidence type="ECO:0000313" key="4">
    <source>
        <dbReference type="Proteomes" id="UP000252004"/>
    </source>
</evidence>
<reference evidence="3 4" key="1">
    <citation type="submission" date="2018-01" db="EMBL/GenBank/DDBJ databases">
        <title>Draft genome Sequence of streptomyces globosus LZH-48.</title>
        <authorList>
            <person name="Ran K."/>
            <person name="Li Z."/>
            <person name="Wei S."/>
            <person name="Dong R."/>
        </authorList>
    </citation>
    <scope>NUCLEOTIDE SEQUENCE [LARGE SCALE GENOMIC DNA]</scope>
    <source>
        <strain evidence="3 4">LZH-48</strain>
    </source>
</reference>
<dbReference type="InterPro" id="IPR006442">
    <property type="entry name" value="Antitoxin_Phd/YefM"/>
</dbReference>
<dbReference type="RefSeq" id="WP_114053619.1">
    <property type="nucleotide sequence ID" value="NZ_CP030862.1"/>
</dbReference>
<dbReference type="PANTHER" id="PTHR33713">
    <property type="entry name" value="ANTITOXIN YAFN-RELATED"/>
    <property type="match status" value="1"/>
</dbReference>
<dbReference type="Gene3D" id="1.10.1220.170">
    <property type="match status" value="1"/>
</dbReference>
<evidence type="ECO:0000256" key="1">
    <source>
        <dbReference type="ARBA" id="ARBA00009981"/>
    </source>
</evidence>
<proteinExistence type="inferred from homology"/>